<sequence length="68" mass="7321">MTLALNNYVATGMPTEATLKVMVQKMGLPDGLDSGTSKGYMAMFYVVVGRGVRLKNRLLLLSLTVIGN</sequence>
<name>A0ACC0HIG9_9ERIC</name>
<dbReference type="EMBL" id="CM045762">
    <property type="protein sequence ID" value="KAI8012342.1"/>
    <property type="molecule type" value="Genomic_DNA"/>
</dbReference>
<evidence type="ECO:0000313" key="2">
    <source>
        <dbReference type="Proteomes" id="UP001060215"/>
    </source>
</evidence>
<gene>
    <name evidence="1" type="ORF">LOK49_LG06G03021</name>
</gene>
<keyword evidence="2" id="KW-1185">Reference proteome</keyword>
<protein>
    <submittedName>
        <fullName evidence="1">Calcium-transporting ATPase 4, endoplasmic reticulum-type</fullName>
    </submittedName>
</protein>
<comment type="caution">
    <text evidence="1">The sequence shown here is derived from an EMBL/GenBank/DDBJ whole genome shotgun (WGS) entry which is preliminary data.</text>
</comment>
<reference evidence="1 2" key="1">
    <citation type="journal article" date="2022" name="Plant J.">
        <title>Chromosome-level genome of Camellia lanceoleosa provides a valuable resource for understanding genome evolution and self-incompatibility.</title>
        <authorList>
            <person name="Gong W."/>
            <person name="Xiao S."/>
            <person name="Wang L."/>
            <person name="Liao Z."/>
            <person name="Chang Y."/>
            <person name="Mo W."/>
            <person name="Hu G."/>
            <person name="Li W."/>
            <person name="Zhao G."/>
            <person name="Zhu H."/>
            <person name="Hu X."/>
            <person name="Ji K."/>
            <person name="Xiang X."/>
            <person name="Song Q."/>
            <person name="Yuan D."/>
            <person name="Jin S."/>
            <person name="Zhang L."/>
        </authorList>
    </citation>
    <scope>NUCLEOTIDE SEQUENCE [LARGE SCALE GENOMIC DNA]</scope>
    <source>
        <strain evidence="1">SQ_2022a</strain>
    </source>
</reference>
<accession>A0ACC0HIG9</accession>
<dbReference type="Proteomes" id="UP001060215">
    <property type="component" value="Chromosome 5"/>
</dbReference>
<proteinExistence type="predicted"/>
<organism evidence="1 2">
    <name type="scientific">Camellia lanceoleosa</name>
    <dbReference type="NCBI Taxonomy" id="1840588"/>
    <lineage>
        <taxon>Eukaryota</taxon>
        <taxon>Viridiplantae</taxon>
        <taxon>Streptophyta</taxon>
        <taxon>Embryophyta</taxon>
        <taxon>Tracheophyta</taxon>
        <taxon>Spermatophyta</taxon>
        <taxon>Magnoliopsida</taxon>
        <taxon>eudicotyledons</taxon>
        <taxon>Gunneridae</taxon>
        <taxon>Pentapetalae</taxon>
        <taxon>asterids</taxon>
        <taxon>Ericales</taxon>
        <taxon>Theaceae</taxon>
        <taxon>Camellia</taxon>
    </lineage>
</organism>
<evidence type="ECO:0000313" key="1">
    <source>
        <dbReference type="EMBL" id="KAI8012342.1"/>
    </source>
</evidence>